<organism evidence="4 5">
    <name type="scientific">Paraglomus occultum</name>
    <dbReference type="NCBI Taxonomy" id="144539"/>
    <lineage>
        <taxon>Eukaryota</taxon>
        <taxon>Fungi</taxon>
        <taxon>Fungi incertae sedis</taxon>
        <taxon>Mucoromycota</taxon>
        <taxon>Glomeromycotina</taxon>
        <taxon>Glomeromycetes</taxon>
        <taxon>Paraglomerales</taxon>
        <taxon>Paraglomeraceae</taxon>
        <taxon>Paraglomus</taxon>
    </lineage>
</organism>
<reference evidence="4" key="1">
    <citation type="submission" date="2021-06" db="EMBL/GenBank/DDBJ databases">
        <authorList>
            <person name="Kallberg Y."/>
            <person name="Tangrot J."/>
            <person name="Rosling A."/>
        </authorList>
    </citation>
    <scope>NUCLEOTIDE SEQUENCE</scope>
    <source>
        <strain evidence="4">IA702</strain>
    </source>
</reference>
<name>A0A9N9GC44_9GLOM</name>
<evidence type="ECO:0000256" key="2">
    <source>
        <dbReference type="ARBA" id="ARBA00022803"/>
    </source>
</evidence>
<dbReference type="EMBL" id="CAJVPJ010001454">
    <property type="protein sequence ID" value="CAG8591751.1"/>
    <property type="molecule type" value="Genomic_DNA"/>
</dbReference>
<dbReference type="PANTHER" id="PTHR22904">
    <property type="entry name" value="TPR REPEAT CONTAINING PROTEIN"/>
    <property type="match status" value="1"/>
</dbReference>
<keyword evidence="1" id="KW-0677">Repeat</keyword>
<feature type="repeat" description="TPR" evidence="3">
    <location>
        <begin position="144"/>
        <end position="177"/>
    </location>
</feature>
<dbReference type="InterPro" id="IPR011990">
    <property type="entry name" value="TPR-like_helical_dom_sf"/>
</dbReference>
<feature type="repeat" description="TPR" evidence="3">
    <location>
        <begin position="63"/>
        <end position="96"/>
    </location>
</feature>
<dbReference type="GO" id="GO:0051879">
    <property type="term" value="F:Hsp90 protein binding"/>
    <property type="evidence" value="ECO:0007669"/>
    <property type="project" value="TreeGrafter"/>
</dbReference>
<evidence type="ECO:0000313" key="5">
    <source>
        <dbReference type="Proteomes" id="UP000789572"/>
    </source>
</evidence>
<dbReference type="AlphaFoldDB" id="A0A9N9GC44"/>
<protein>
    <submittedName>
        <fullName evidence="4">3266_t:CDS:1</fullName>
    </submittedName>
</protein>
<dbReference type="Gene3D" id="1.25.40.10">
    <property type="entry name" value="Tetratricopeptide repeat domain"/>
    <property type="match status" value="1"/>
</dbReference>
<proteinExistence type="predicted"/>
<sequence>METSNISLSVEHNAIYCQPHHLETCTACDLDLSPVNKLTMELYSINGDVPPPNYASEQLSREIIHYKNEGDAHYKKKSYSEAIKLYSRAIELAFTRPVWESSMRNREELAICLSNRAAAYMAIDAWVDAYVDADAVLQLKNQWTKGHLRKGRALMGLKRFDEAVEAFRVGLTYDPENKELQTWLADAKAKAILG</sequence>
<dbReference type="SMART" id="SM00028">
    <property type="entry name" value="TPR"/>
    <property type="match status" value="3"/>
</dbReference>
<evidence type="ECO:0000256" key="1">
    <source>
        <dbReference type="ARBA" id="ARBA00022737"/>
    </source>
</evidence>
<dbReference type="OrthoDB" id="433738at2759"/>
<gene>
    <name evidence="4" type="ORF">POCULU_LOCUS7010</name>
</gene>
<accession>A0A9N9GC44</accession>
<dbReference type="InterPro" id="IPR019734">
    <property type="entry name" value="TPR_rpt"/>
</dbReference>
<evidence type="ECO:0000313" key="4">
    <source>
        <dbReference type="EMBL" id="CAG8591751.1"/>
    </source>
</evidence>
<dbReference type="PROSITE" id="PS50005">
    <property type="entry name" value="TPR"/>
    <property type="match status" value="2"/>
</dbReference>
<keyword evidence="2 3" id="KW-0802">TPR repeat</keyword>
<dbReference type="Pfam" id="PF13181">
    <property type="entry name" value="TPR_8"/>
    <property type="match status" value="2"/>
</dbReference>
<keyword evidence="5" id="KW-1185">Reference proteome</keyword>
<comment type="caution">
    <text evidence="4">The sequence shown here is derived from an EMBL/GenBank/DDBJ whole genome shotgun (WGS) entry which is preliminary data.</text>
</comment>
<evidence type="ECO:0000256" key="3">
    <source>
        <dbReference type="PROSITE-ProRule" id="PRU00339"/>
    </source>
</evidence>
<dbReference type="Proteomes" id="UP000789572">
    <property type="component" value="Unassembled WGS sequence"/>
</dbReference>
<dbReference type="SUPFAM" id="SSF48452">
    <property type="entry name" value="TPR-like"/>
    <property type="match status" value="1"/>
</dbReference>
<dbReference type="PANTHER" id="PTHR22904:SF523">
    <property type="entry name" value="STRESS-INDUCED-PHOSPHOPROTEIN 1"/>
    <property type="match status" value="1"/>
</dbReference>